<evidence type="ECO:0000313" key="2">
    <source>
        <dbReference type="Proteomes" id="UP000035170"/>
    </source>
</evidence>
<accession>A0A0H2M8E3</accession>
<evidence type="ECO:0000313" key="1">
    <source>
        <dbReference type="EMBL" id="KLN58769.1"/>
    </source>
</evidence>
<dbReference type="Proteomes" id="UP000035170">
    <property type="component" value="Unassembled WGS sequence"/>
</dbReference>
<protein>
    <submittedName>
        <fullName evidence="1">Protein MtfA</fullName>
    </submittedName>
</protein>
<proteinExistence type="predicted"/>
<dbReference type="InterPro" id="IPR042252">
    <property type="entry name" value="MtfA_N"/>
</dbReference>
<dbReference type="EMBL" id="JZWI01000001">
    <property type="protein sequence ID" value="KLN58769.1"/>
    <property type="molecule type" value="Genomic_DNA"/>
</dbReference>
<dbReference type="GO" id="GO:0004177">
    <property type="term" value="F:aminopeptidase activity"/>
    <property type="evidence" value="ECO:0007669"/>
    <property type="project" value="TreeGrafter"/>
</dbReference>
<name>A0A0H2M8E3_VARPD</name>
<dbReference type="Gene3D" id="1.10.472.150">
    <property type="entry name" value="Glucose-regulated metallo-peptidase M90, N-terminal domain"/>
    <property type="match status" value="1"/>
</dbReference>
<dbReference type="GO" id="GO:0008237">
    <property type="term" value="F:metallopeptidase activity"/>
    <property type="evidence" value="ECO:0007669"/>
    <property type="project" value="InterPro"/>
</dbReference>
<reference evidence="1 2" key="1">
    <citation type="submission" date="2015-03" db="EMBL/GenBank/DDBJ databases">
        <title>Genome sequence of Variovorax paradoxus TBEA6.</title>
        <authorList>
            <person name="Poehlein A."/>
            <person name="Schuldes J."/>
            <person name="Wuebbeler J.H."/>
            <person name="Hiessl S."/>
            <person name="Steinbuechel A."/>
            <person name="Daniel R."/>
        </authorList>
    </citation>
    <scope>NUCLEOTIDE SEQUENCE [LARGE SCALE GENOMIC DNA]</scope>
    <source>
        <strain evidence="1 2">TBEA6</strain>
    </source>
</reference>
<sequence length="263" mass="29299">MFKWLRRLRALPPIPEAAWRATLERYAFLGALPVAAQQRLRTLAAEFLRDKEFHGTQGFVITDEVALAIAAQAVLPVLNLKGGLDWYDDFVGIVVHPSEVVARRKIIDEAQVVHEYDEVVSGEAMDRGPVMLSWQDVLASSITSAGGYNVVIHEFAHKIDMRAGDADGCPPLPAGFAGKRSARESRAAWLAVLQPAYEDFREKTILAERFGAEPPWLDDYGATSISEFFAVACEAYFVNRPNFARDFPAVLVLFDAFFRPERA</sequence>
<organism evidence="1 2">
    <name type="scientific">Variovorax paradoxus</name>
    <dbReference type="NCBI Taxonomy" id="34073"/>
    <lineage>
        <taxon>Bacteria</taxon>
        <taxon>Pseudomonadati</taxon>
        <taxon>Pseudomonadota</taxon>
        <taxon>Betaproteobacteria</taxon>
        <taxon>Burkholderiales</taxon>
        <taxon>Comamonadaceae</taxon>
        <taxon>Variovorax</taxon>
    </lineage>
</organism>
<dbReference type="PANTHER" id="PTHR30164:SF2">
    <property type="entry name" value="PROTEIN MTFA"/>
    <property type="match status" value="1"/>
</dbReference>
<comment type="caution">
    <text evidence="1">The sequence shown here is derived from an EMBL/GenBank/DDBJ whole genome shotgun (WGS) entry which is preliminary data.</text>
</comment>
<gene>
    <name evidence="1" type="primary">mtfA</name>
    <name evidence="1" type="ORF">VPARA_01330</name>
</gene>
<dbReference type="CDD" id="cd20169">
    <property type="entry name" value="Peptidase_M90_mtfA"/>
    <property type="match status" value="1"/>
</dbReference>
<dbReference type="InterPro" id="IPR010384">
    <property type="entry name" value="MtfA_fam"/>
</dbReference>
<dbReference type="RefSeq" id="WP_021007723.1">
    <property type="nucleotide sequence ID" value="NZ_JZWI01000001.1"/>
</dbReference>
<dbReference type="GO" id="GO:0005829">
    <property type="term" value="C:cytosol"/>
    <property type="evidence" value="ECO:0007669"/>
    <property type="project" value="TreeGrafter"/>
</dbReference>
<dbReference type="InterPro" id="IPR024079">
    <property type="entry name" value="MetalloPept_cat_dom_sf"/>
</dbReference>
<dbReference type="PATRIC" id="fig|34073.19.peg.130"/>
<dbReference type="Gene3D" id="3.40.390.10">
    <property type="entry name" value="Collagenase (Catalytic Domain)"/>
    <property type="match status" value="1"/>
</dbReference>
<dbReference type="SUPFAM" id="SSF55486">
    <property type="entry name" value="Metalloproteases ('zincins'), catalytic domain"/>
    <property type="match status" value="1"/>
</dbReference>
<dbReference type="AlphaFoldDB" id="A0A0H2M8E3"/>
<dbReference type="PANTHER" id="PTHR30164">
    <property type="entry name" value="MTFA PEPTIDASE"/>
    <property type="match status" value="1"/>
</dbReference>
<keyword evidence="2" id="KW-1185">Reference proteome</keyword>
<dbReference type="Pfam" id="PF06167">
    <property type="entry name" value="Peptidase_M90"/>
    <property type="match status" value="1"/>
</dbReference>